<evidence type="ECO:0000256" key="7">
    <source>
        <dbReference type="SAM" id="Phobius"/>
    </source>
</evidence>
<evidence type="ECO:0000256" key="3">
    <source>
        <dbReference type="ARBA" id="ARBA00022475"/>
    </source>
</evidence>
<accession>A0A934JXM2</accession>
<feature type="transmembrane region" description="Helical" evidence="7">
    <location>
        <begin position="179"/>
        <end position="197"/>
    </location>
</feature>
<keyword evidence="6 7" id="KW-0472">Membrane</keyword>
<feature type="transmembrane region" description="Helical" evidence="7">
    <location>
        <begin position="274"/>
        <end position="295"/>
    </location>
</feature>
<gene>
    <name evidence="9" type="ORF">JF886_09965</name>
</gene>
<feature type="transmembrane region" description="Helical" evidence="7">
    <location>
        <begin position="704"/>
        <end position="724"/>
    </location>
</feature>
<dbReference type="PANTHER" id="PTHR33406:SF11">
    <property type="entry name" value="MEMBRANE PROTEIN SCO6666-RELATED"/>
    <property type="match status" value="1"/>
</dbReference>
<evidence type="ECO:0000256" key="6">
    <source>
        <dbReference type="ARBA" id="ARBA00023136"/>
    </source>
</evidence>
<feature type="domain" description="SSD" evidence="8">
    <location>
        <begin position="150"/>
        <end position="328"/>
    </location>
</feature>
<dbReference type="Proteomes" id="UP000606991">
    <property type="component" value="Unassembled WGS sequence"/>
</dbReference>
<feature type="transmembrane region" description="Helical" evidence="7">
    <location>
        <begin position="363"/>
        <end position="385"/>
    </location>
</feature>
<dbReference type="PANTHER" id="PTHR33406">
    <property type="entry name" value="MEMBRANE PROTEIN MJ1562-RELATED"/>
    <property type="match status" value="1"/>
</dbReference>
<comment type="caution">
    <text evidence="9">The sequence shown here is derived from an EMBL/GenBank/DDBJ whole genome shotgun (WGS) entry which is preliminary data.</text>
</comment>
<feature type="transmembrane region" description="Helical" evidence="7">
    <location>
        <begin position="552"/>
        <end position="572"/>
    </location>
</feature>
<name>A0A934JXM2_9BACT</name>
<evidence type="ECO:0000259" key="8">
    <source>
        <dbReference type="PROSITE" id="PS50156"/>
    </source>
</evidence>
<sequence>MHRWGHFVYAHRRVVLALSIAGFILSGVAIATGGEPQNANNFDFESGRGFGLMSGQLPKSGVNFTVILSDARLPSSNAGFREEASRALASLAADQRVAGIQTPYTAPSAQAAQMVSSDGHRILAIVSLNIGFTAARKHFGEMRTEIVAPPPMTVAVTGDVPLAYDFDSLLAADLEKAEIGSSVVALVLLLIVFGTGVGALVCLAIGLLAVTGGVGAALLLAHATDVSTYAVNIVTLIGLGIAIDYSLFIVSRFREELANGREVGDAVAVTMGTAGRAIAFSGLTVAIGLAAMLFYRGTFLVSMGICGAFVVAISVLLAITFLPALLAVLGPRINRLSVPILRPRPFGQGLWHRIATAVMRRPLLVLLPTVAVLLAAGSPFLHLHLASTDVSQLPPDAEARRGAQLLASAFPSQGTNLIEVVVVFNSGSPLSPGNVAVADTLSRRLRATPGVAAVRSYVDVDPQLSVSAYQQMYAGPAASLPAAVRDEETRTVGRNIALLDAVTPFLPASDAAHALVRSIRAEDKVVGADAVVTGDTAFDIDFVNYIVQQTPLAVGFAMLTTIVVLFLLLRSLILPIKAVVMNLLSLSAAFGAMVWIFQDGHLSSLLNVTPGAIDPTLPVLLFCVVFGLSMDYEVFLLTRIQEAWRRTHDNRAAVAEGLERSGRLVTGAAAIMITVFVAFGLARVVTIKATGIGMAVAVLADATLVRALVVPALMRLLGSANWWAPRWMKRPPGRPESQAS</sequence>
<comment type="similarity">
    <text evidence="2">Belongs to the resistance-nodulation-cell division (RND) (TC 2.A.6) family. MmpL subfamily.</text>
</comment>
<dbReference type="InterPro" id="IPR050545">
    <property type="entry name" value="Mycobact_MmpL"/>
</dbReference>
<feature type="transmembrane region" description="Helical" evidence="7">
    <location>
        <begin position="664"/>
        <end position="684"/>
    </location>
</feature>
<organism evidence="9 10">
    <name type="scientific">Candidatus Aeolococcus gillhamiae</name>
    <dbReference type="NCBI Taxonomy" id="3127015"/>
    <lineage>
        <taxon>Bacteria</taxon>
        <taxon>Bacillati</taxon>
        <taxon>Candidatus Dormiibacterota</taxon>
        <taxon>Candidatus Dormibacteria</taxon>
        <taxon>Candidatus Aeolococcales</taxon>
        <taxon>Candidatus Aeolococcaceae</taxon>
        <taxon>Candidatus Aeolococcus</taxon>
    </lineage>
</organism>
<dbReference type="Pfam" id="PF03176">
    <property type="entry name" value="MMPL"/>
    <property type="match status" value="2"/>
</dbReference>
<evidence type="ECO:0000256" key="4">
    <source>
        <dbReference type="ARBA" id="ARBA00022692"/>
    </source>
</evidence>
<feature type="transmembrane region" description="Helical" evidence="7">
    <location>
        <begin position="301"/>
        <end position="329"/>
    </location>
</feature>
<dbReference type="SUPFAM" id="SSF82866">
    <property type="entry name" value="Multidrug efflux transporter AcrB transmembrane domain"/>
    <property type="match status" value="2"/>
</dbReference>
<dbReference type="InterPro" id="IPR000731">
    <property type="entry name" value="SSD"/>
</dbReference>
<feature type="transmembrane region" description="Helical" evidence="7">
    <location>
        <begin position="229"/>
        <end position="253"/>
    </location>
</feature>
<comment type="subcellular location">
    <subcellularLocation>
        <location evidence="1">Cell membrane</location>
        <topology evidence="1">Multi-pass membrane protein</topology>
    </subcellularLocation>
</comment>
<keyword evidence="5 7" id="KW-1133">Transmembrane helix</keyword>
<protein>
    <submittedName>
        <fullName evidence="9">MMPL family transporter</fullName>
    </submittedName>
</protein>
<dbReference type="InterPro" id="IPR004869">
    <property type="entry name" value="MMPL_dom"/>
</dbReference>
<evidence type="ECO:0000256" key="5">
    <source>
        <dbReference type="ARBA" id="ARBA00022989"/>
    </source>
</evidence>
<dbReference type="PROSITE" id="PS50156">
    <property type="entry name" value="SSD"/>
    <property type="match status" value="1"/>
</dbReference>
<keyword evidence="3" id="KW-1003">Cell membrane</keyword>
<dbReference type="AlphaFoldDB" id="A0A934JXM2"/>
<evidence type="ECO:0000256" key="1">
    <source>
        <dbReference type="ARBA" id="ARBA00004651"/>
    </source>
</evidence>
<dbReference type="RefSeq" id="WP_337312034.1">
    <property type="nucleotide sequence ID" value="NZ_JAEKNS010000103.1"/>
</dbReference>
<feature type="transmembrane region" description="Helical" evidence="7">
    <location>
        <begin position="579"/>
        <end position="597"/>
    </location>
</feature>
<dbReference type="GO" id="GO:0005886">
    <property type="term" value="C:plasma membrane"/>
    <property type="evidence" value="ECO:0007669"/>
    <property type="project" value="UniProtKB-SubCell"/>
</dbReference>
<keyword evidence="4 7" id="KW-0812">Transmembrane</keyword>
<evidence type="ECO:0000313" key="9">
    <source>
        <dbReference type="EMBL" id="MBJ7595169.1"/>
    </source>
</evidence>
<reference evidence="9 10" key="1">
    <citation type="submission" date="2020-10" db="EMBL/GenBank/DDBJ databases">
        <title>Ca. Dormibacterota MAGs.</title>
        <authorList>
            <person name="Montgomery K."/>
        </authorList>
    </citation>
    <scope>NUCLEOTIDE SEQUENCE [LARGE SCALE GENOMIC DNA]</scope>
    <source>
        <strain evidence="9">SC8812_S17_18</strain>
    </source>
</reference>
<evidence type="ECO:0000256" key="2">
    <source>
        <dbReference type="ARBA" id="ARBA00010157"/>
    </source>
</evidence>
<dbReference type="EMBL" id="JAEKNS010000103">
    <property type="protein sequence ID" value="MBJ7595169.1"/>
    <property type="molecule type" value="Genomic_DNA"/>
</dbReference>
<dbReference type="Gene3D" id="1.20.1640.10">
    <property type="entry name" value="Multidrug efflux transporter AcrB transmembrane domain"/>
    <property type="match status" value="2"/>
</dbReference>
<evidence type="ECO:0000313" key="10">
    <source>
        <dbReference type="Proteomes" id="UP000606991"/>
    </source>
</evidence>
<proteinExistence type="inferred from homology"/>
<feature type="transmembrane region" description="Helical" evidence="7">
    <location>
        <begin position="617"/>
        <end position="637"/>
    </location>
</feature>